<dbReference type="PANTHER" id="PTHR43633:SF1">
    <property type="entry name" value="ALCOHOL DEHYDROGENASE YQHD"/>
    <property type="match status" value="1"/>
</dbReference>
<evidence type="ECO:0000259" key="2">
    <source>
        <dbReference type="Pfam" id="PF00465"/>
    </source>
</evidence>
<dbReference type="InterPro" id="IPR001670">
    <property type="entry name" value="ADH_Fe/GldA"/>
</dbReference>
<feature type="domain" description="Fe-containing alcohol dehydrogenase-like C-terminal" evidence="3">
    <location>
        <begin position="186"/>
        <end position="384"/>
    </location>
</feature>
<dbReference type="Pfam" id="PF25137">
    <property type="entry name" value="ADH_Fe_C"/>
    <property type="match status" value="1"/>
</dbReference>
<dbReference type="AlphaFoldDB" id="E8U5M2"/>
<gene>
    <name evidence="4" type="ordered locus">Deima_0705</name>
</gene>
<sequence length="386" mass="41602">MQPFSFQNPTRLHFGAGQLERLRDEVPHGAHVLLVYGGGSIKRSGLYDQVHAHLQALGAVVTELAGVEPNPRLSTVRRGVTLAQGSVTHILAVGGGSVIDAAKAIAVSARSAHDAWDLILNPSLITGALPLGVVLTHAATGSEMNPISVITNEGTLDKRGWASAHAYPTFSILDPAFTLTAPRDQTAYGLIDMMSHVLEDYLDTTTNTPVQDAWAEGLLRVLIDTGPKLVADLGNLELRETAMLAGTWAFNGALAMGKDGDWASHRIEHALSALHDVPHAAGLSVVMPAWMEYAAQERPEKLARLAERVLGVHRMERSDALVAREGITRLRSFWRSLGAPTRLHELNIPDTDIPKLAELSVLRGEPFGNLRPLGRADVEAILRLAH</sequence>
<dbReference type="Gene3D" id="3.40.50.1970">
    <property type="match status" value="1"/>
</dbReference>
<dbReference type="InterPro" id="IPR044731">
    <property type="entry name" value="BDH-like"/>
</dbReference>
<keyword evidence="5" id="KW-1185">Reference proteome</keyword>
<evidence type="ECO:0000256" key="1">
    <source>
        <dbReference type="ARBA" id="ARBA00023002"/>
    </source>
</evidence>
<dbReference type="eggNOG" id="COG1979">
    <property type="taxonomic scope" value="Bacteria"/>
</dbReference>
<dbReference type="PROSITE" id="PS00060">
    <property type="entry name" value="ADH_IRON_2"/>
    <property type="match status" value="1"/>
</dbReference>
<evidence type="ECO:0000313" key="4">
    <source>
        <dbReference type="EMBL" id="ADV66361.1"/>
    </source>
</evidence>
<accession>E8U5M2</accession>
<dbReference type="RefSeq" id="WP_013555866.1">
    <property type="nucleotide sequence ID" value="NC_014958.1"/>
</dbReference>
<dbReference type="EMBL" id="CP002454">
    <property type="protein sequence ID" value="ADV66361.1"/>
    <property type="molecule type" value="Genomic_DNA"/>
</dbReference>
<dbReference type="GO" id="GO:0046872">
    <property type="term" value="F:metal ion binding"/>
    <property type="evidence" value="ECO:0007669"/>
    <property type="project" value="InterPro"/>
</dbReference>
<dbReference type="KEGG" id="dmr:Deima_0705"/>
<dbReference type="Proteomes" id="UP000008635">
    <property type="component" value="Chromosome"/>
</dbReference>
<evidence type="ECO:0000313" key="5">
    <source>
        <dbReference type="Proteomes" id="UP000008635"/>
    </source>
</evidence>
<dbReference type="GO" id="GO:0005829">
    <property type="term" value="C:cytosol"/>
    <property type="evidence" value="ECO:0007669"/>
    <property type="project" value="TreeGrafter"/>
</dbReference>
<dbReference type="STRING" id="709986.Deima_0705"/>
<protein>
    <submittedName>
        <fullName evidence="4">Alcohol dehydrogenase (NADP(+))</fullName>
        <ecNumber evidence="4">1.1.1.2</ecNumber>
    </submittedName>
</protein>
<dbReference type="OrthoDB" id="9801156at2"/>
<dbReference type="GO" id="GO:1990362">
    <property type="term" value="F:butanol dehydrogenase (NAD+) activity"/>
    <property type="evidence" value="ECO:0007669"/>
    <property type="project" value="InterPro"/>
</dbReference>
<reference evidence="4 5" key="1">
    <citation type="journal article" date="2011" name="Stand. Genomic Sci.">
        <title>Complete genome sequence of Deinococcus maricopensis type strain (LB-34).</title>
        <authorList>
            <person name="Pukall R."/>
            <person name="Zeytun A."/>
            <person name="Lucas S."/>
            <person name="Lapidus A."/>
            <person name="Hammon N."/>
            <person name="Deshpande S."/>
            <person name="Nolan M."/>
            <person name="Cheng J.F."/>
            <person name="Pitluck S."/>
            <person name="Liolios K."/>
            <person name="Pagani I."/>
            <person name="Mikhailova N."/>
            <person name="Ivanova N."/>
            <person name="Mavromatis K."/>
            <person name="Pati A."/>
            <person name="Tapia R."/>
            <person name="Han C."/>
            <person name="Goodwin L."/>
            <person name="Chen A."/>
            <person name="Palaniappan K."/>
            <person name="Land M."/>
            <person name="Hauser L."/>
            <person name="Chang Y.J."/>
            <person name="Jeffries C.D."/>
            <person name="Brambilla E.M."/>
            <person name="Rohde M."/>
            <person name="Goker M."/>
            <person name="Detter J.C."/>
            <person name="Woyke T."/>
            <person name="Bristow J."/>
            <person name="Eisen J.A."/>
            <person name="Markowitz V."/>
            <person name="Hugenholtz P."/>
            <person name="Kyrpides N.C."/>
            <person name="Klenk H.P."/>
        </authorList>
    </citation>
    <scope>NUCLEOTIDE SEQUENCE [LARGE SCALE GENOMIC DNA]</scope>
    <source>
        <strain evidence="5">DSM 21211 / LMG 22137 / NRRL B-23946 / LB-34</strain>
    </source>
</reference>
<organism evidence="4 5">
    <name type="scientific">Deinococcus maricopensis (strain DSM 21211 / LMG 22137 / NRRL B-23946 / LB-34)</name>
    <dbReference type="NCBI Taxonomy" id="709986"/>
    <lineage>
        <taxon>Bacteria</taxon>
        <taxon>Thermotogati</taxon>
        <taxon>Deinococcota</taxon>
        <taxon>Deinococci</taxon>
        <taxon>Deinococcales</taxon>
        <taxon>Deinococcaceae</taxon>
        <taxon>Deinococcus</taxon>
    </lineage>
</organism>
<keyword evidence="1 4" id="KW-0560">Oxidoreductase</keyword>
<feature type="domain" description="Alcohol dehydrogenase iron-type/glycerol dehydrogenase GldA" evidence="2">
    <location>
        <begin position="9"/>
        <end position="175"/>
    </location>
</feature>
<dbReference type="InterPro" id="IPR056798">
    <property type="entry name" value="ADH_Fe_C"/>
</dbReference>
<proteinExistence type="predicted"/>
<dbReference type="Pfam" id="PF00465">
    <property type="entry name" value="Fe-ADH"/>
    <property type="match status" value="1"/>
</dbReference>
<dbReference type="Gene3D" id="1.20.1090.10">
    <property type="entry name" value="Dehydroquinate synthase-like - alpha domain"/>
    <property type="match status" value="1"/>
</dbReference>
<dbReference type="PANTHER" id="PTHR43633">
    <property type="entry name" value="ALCOHOL DEHYDROGENASE YQHD"/>
    <property type="match status" value="1"/>
</dbReference>
<dbReference type="CDD" id="cd08187">
    <property type="entry name" value="BDH"/>
    <property type="match status" value="1"/>
</dbReference>
<evidence type="ECO:0000259" key="3">
    <source>
        <dbReference type="Pfam" id="PF25137"/>
    </source>
</evidence>
<reference evidence="5" key="2">
    <citation type="submission" date="2011-01" db="EMBL/GenBank/DDBJ databases">
        <title>The complete genome of Deinococcus maricopensis DSM 21211.</title>
        <authorList>
            <consortium name="US DOE Joint Genome Institute (JGI-PGF)"/>
            <person name="Lucas S."/>
            <person name="Copeland A."/>
            <person name="Lapidus A."/>
            <person name="Goodwin L."/>
            <person name="Pitluck S."/>
            <person name="Kyrpides N."/>
            <person name="Mavromatis K."/>
            <person name="Pagani I."/>
            <person name="Ivanova N."/>
            <person name="Ovchinnikova G."/>
            <person name="Zeytun A."/>
            <person name="Detter J.C."/>
            <person name="Han C."/>
            <person name="Land M."/>
            <person name="Hauser L."/>
            <person name="Markowitz V."/>
            <person name="Cheng J.-F."/>
            <person name="Hugenholtz P."/>
            <person name="Woyke T."/>
            <person name="Wu D."/>
            <person name="Pukall R."/>
            <person name="Gehrich-Schroeter G."/>
            <person name="Brambilla E."/>
            <person name="Klenk H.-P."/>
            <person name="Eisen J.A."/>
        </authorList>
    </citation>
    <scope>NUCLEOTIDE SEQUENCE [LARGE SCALE GENOMIC DNA]</scope>
    <source>
        <strain evidence="5">DSM 21211 / LMG 22137 / NRRL B-23946 / LB-34</strain>
    </source>
</reference>
<dbReference type="SUPFAM" id="SSF56796">
    <property type="entry name" value="Dehydroquinate synthase-like"/>
    <property type="match status" value="1"/>
</dbReference>
<dbReference type="EC" id="1.1.1.2" evidence="4"/>
<dbReference type="HOGENOM" id="CLU_007207_0_4_0"/>
<dbReference type="GO" id="GO:0008106">
    <property type="term" value="F:alcohol dehydrogenase (NADP+) activity"/>
    <property type="evidence" value="ECO:0007669"/>
    <property type="project" value="UniProtKB-EC"/>
</dbReference>
<dbReference type="GO" id="GO:1990002">
    <property type="term" value="F:methylglyoxal reductase (NADPH) (acetol producing) activity"/>
    <property type="evidence" value="ECO:0007669"/>
    <property type="project" value="TreeGrafter"/>
</dbReference>
<name>E8U5M2_DEIML</name>
<dbReference type="FunFam" id="3.40.50.1970:FF:000003">
    <property type="entry name" value="Alcohol dehydrogenase, iron-containing"/>
    <property type="match status" value="1"/>
</dbReference>
<dbReference type="PROSITE" id="PS00913">
    <property type="entry name" value="ADH_IRON_1"/>
    <property type="match status" value="1"/>
</dbReference>
<dbReference type="InterPro" id="IPR018211">
    <property type="entry name" value="ADH_Fe_CS"/>
</dbReference>